<sequence>MVTRQPKRCSRFARGGTVSDYAIYFRTLATTTSWNQEAQYDTFFHGLANDIKDELVTHELPASLDALIEVAIRIDRHLSRGRERLVKRDPLHREAETTFRSSVPPPLEPPPLLNDPEPMQIDCTHLTPTERQCRIKSRSCLYCGDPNHFIANCPIKSQRSPIARRLQVSITPLQQSPNTHSLLSASLLLDSRFQVVSVLMESGADGNFMDAELVSQVHLTSVPIQNPLEALAITGAHWSVLDMSPLR</sequence>
<dbReference type="PANTHER" id="PTHR15503:SF36">
    <property type="entry name" value="RETROTRANSPOSON GAG-LIKE PROTEIN 5"/>
    <property type="match status" value="1"/>
</dbReference>
<feature type="region of interest" description="Disordered" evidence="1">
    <location>
        <begin position="89"/>
        <end position="117"/>
    </location>
</feature>
<dbReference type="GO" id="GO:0008270">
    <property type="term" value="F:zinc ion binding"/>
    <property type="evidence" value="ECO:0007669"/>
    <property type="project" value="InterPro"/>
</dbReference>
<dbReference type="Proteomes" id="UP001152622">
    <property type="component" value="Chromosome 2"/>
</dbReference>
<reference evidence="2" key="1">
    <citation type="journal article" date="2023" name="Science">
        <title>Genome structures resolve the early diversification of teleost fishes.</title>
        <authorList>
            <person name="Parey E."/>
            <person name="Louis A."/>
            <person name="Montfort J."/>
            <person name="Bouchez O."/>
            <person name="Roques C."/>
            <person name="Iampietro C."/>
            <person name="Lluch J."/>
            <person name="Castinel A."/>
            <person name="Donnadieu C."/>
            <person name="Desvignes T."/>
            <person name="Floi Bucao C."/>
            <person name="Jouanno E."/>
            <person name="Wen M."/>
            <person name="Mejri S."/>
            <person name="Dirks R."/>
            <person name="Jansen H."/>
            <person name="Henkel C."/>
            <person name="Chen W.J."/>
            <person name="Zahm M."/>
            <person name="Cabau C."/>
            <person name="Klopp C."/>
            <person name="Thompson A.W."/>
            <person name="Robinson-Rechavi M."/>
            <person name="Braasch I."/>
            <person name="Lecointre G."/>
            <person name="Bobe J."/>
            <person name="Postlethwait J.H."/>
            <person name="Berthelot C."/>
            <person name="Roest Crollius H."/>
            <person name="Guiguen Y."/>
        </authorList>
    </citation>
    <scope>NUCLEOTIDE SEQUENCE</scope>
    <source>
        <strain evidence="2">WJC10195</strain>
    </source>
</reference>
<evidence type="ECO:0000256" key="1">
    <source>
        <dbReference type="SAM" id="MobiDB-lite"/>
    </source>
</evidence>
<evidence type="ECO:0000313" key="3">
    <source>
        <dbReference type="Proteomes" id="UP001152622"/>
    </source>
</evidence>
<proteinExistence type="predicted"/>
<organism evidence="2 3">
    <name type="scientific">Synaphobranchus kaupii</name>
    <name type="common">Kaup's arrowtooth eel</name>
    <dbReference type="NCBI Taxonomy" id="118154"/>
    <lineage>
        <taxon>Eukaryota</taxon>
        <taxon>Metazoa</taxon>
        <taxon>Chordata</taxon>
        <taxon>Craniata</taxon>
        <taxon>Vertebrata</taxon>
        <taxon>Euteleostomi</taxon>
        <taxon>Actinopterygii</taxon>
        <taxon>Neopterygii</taxon>
        <taxon>Teleostei</taxon>
        <taxon>Anguilliformes</taxon>
        <taxon>Synaphobranchidae</taxon>
        <taxon>Synaphobranchus</taxon>
    </lineage>
</organism>
<protein>
    <recommendedName>
        <fullName evidence="4">CCHC-type domain-containing protein</fullName>
    </recommendedName>
</protein>
<dbReference type="OrthoDB" id="3268436at2759"/>
<name>A0A9Q1J8X5_SYNKA</name>
<accession>A0A9Q1J8X5</accession>
<dbReference type="AlphaFoldDB" id="A0A9Q1J8X5"/>
<evidence type="ECO:0000313" key="2">
    <source>
        <dbReference type="EMBL" id="KAJ8375869.1"/>
    </source>
</evidence>
<gene>
    <name evidence="2" type="ORF">SKAU_G00064490</name>
</gene>
<evidence type="ECO:0008006" key="4">
    <source>
        <dbReference type="Google" id="ProtNLM"/>
    </source>
</evidence>
<dbReference type="SUPFAM" id="SSF57756">
    <property type="entry name" value="Retrovirus zinc finger-like domains"/>
    <property type="match status" value="1"/>
</dbReference>
<dbReference type="InterPro" id="IPR032567">
    <property type="entry name" value="RTL1-rel"/>
</dbReference>
<dbReference type="EMBL" id="JAINUF010000002">
    <property type="protein sequence ID" value="KAJ8375869.1"/>
    <property type="molecule type" value="Genomic_DNA"/>
</dbReference>
<dbReference type="InterPro" id="IPR036875">
    <property type="entry name" value="Znf_CCHC_sf"/>
</dbReference>
<feature type="compositionally biased region" description="Pro residues" evidence="1">
    <location>
        <begin position="103"/>
        <end position="113"/>
    </location>
</feature>
<dbReference type="PANTHER" id="PTHR15503">
    <property type="entry name" value="LDOC1 RELATED"/>
    <property type="match status" value="1"/>
</dbReference>
<comment type="caution">
    <text evidence="2">The sequence shown here is derived from an EMBL/GenBank/DDBJ whole genome shotgun (WGS) entry which is preliminary data.</text>
</comment>
<dbReference type="GO" id="GO:0003676">
    <property type="term" value="F:nucleic acid binding"/>
    <property type="evidence" value="ECO:0007669"/>
    <property type="project" value="InterPro"/>
</dbReference>
<keyword evidence="3" id="KW-1185">Reference proteome</keyword>